<evidence type="ECO:0000259" key="9">
    <source>
        <dbReference type="PROSITE" id="PS51294"/>
    </source>
</evidence>
<evidence type="ECO:0000256" key="5">
    <source>
        <dbReference type="ARBA" id="ARBA00023163"/>
    </source>
</evidence>
<accession>A0A3S3ND86</accession>
<keyword evidence="6" id="KW-0539">Nucleus</keyword>
<evidence type="ECO:0000256" key="7">
    <source>
        <dbReference type="SAM" id="MobiDB-lite"/>
    </source>
</evidence>
<dbReference type="GO" id="GO:0005634">
    <property type="term" value="C:nucleus"/>
    <property type="evidence" value="ECO:0007669"/>
    <property type="project" value="UniProtKB-SubCell"/>
</dbReference>
<feature type="domain" description="Myb-like" evidence="8">
    <location>
        <begin position="62"/>
        <end position="112"/>
    </location>
</feature>
<dbReference type="InterPro" id="IPR001005">
    <property type="entry name" value="SANT/Myb"/>
</dbReference>
<keyword evidence="2" id="KW-0677">Repeat</keyword>
<dbReference type="Gene3D" id="1.10.10.60">
    <property type="entry name" value="Homeodomain-like"/>
    <property type="match status" value="2"/>
</dbReference>
<evidence type="ECO:0000256" key="2">
    <source>
        <dbReference type="ARBA" id="ARBA00022737"/>
    </source>
</evidence>
<dbReference type="GO" id="GO:0051707">
    <property type="term" value="P:response to other organism"/>
    <property type="evidence" value="ECO:0007669"/>
    <property type="project" value="UniProtKB-ARBA"/>
</dbReference>
<dbReference type="InterPro" id="IPR009057">
    <property type="entry name" value="Homeodomain-like_sf"/>
</dbReference>
<dbReference type="PROSITE" id="PS50090">
    <property type="entry name" value="MYB_LIKE"/>
    <property type="match status" value="2"/>
</dbReference>
<keyword evidence="5" id="KW-0804">Transcription</keyword>
<dbReference type="FunFam" id="1.10.10.60:FF:000001">
    <property type="entry name" value="MYB-related transcription factor"/>
    <property type="match status" value="1"/>
</dbReference>
<proteinExistence type="predicted"/>
<dbReference type="EMBL" id="QPKB01000008">
    <property type="protein sequence ID" value="RWR89926.1"/>
    <property type="molecule type" value="Genomic_DNA"/>
</dbReference>
<dbReference type="GO" id="GO:0000976">
    <property type="term" value="F:transcription cis-regulatory region binding"/>
    <property type="evidence" value="ECO:0007669"/>
    <property type="project" value="UniProtKB-ARBA"/>
</dbReference>
<dbReference type="FunFam" id="1.10.10.60:FF:000394">
    <property type="entry name" value="MYB transcription factor"/>
    <property type="match status" value="1"/>
</dbReference>
<feature type="domain" description="HTH myb-type" evidence="9">
    <location>
        <begin position="62"/>
        <end position="116"/>
    </location>
</feature>
<dbReference type="GO" id="GO:0080090">
    <property type="term" value="P:regulation of primary metabolic process"/>
    <property type="evidence" value="ECO:0007669"/>
    <property type="project" value="UniProtKB-ARBA"/>
</dbReference>
<sequence>MGRHPCCDVNGLKKGPWTPEEDKQLSQYIESHGHGSWKALPKLAGLNRCGKSCRLRWSNYLRPDVKKEKFSQEEEETILYLHSILGNKWSAIATHLPGRTDNAIKNFWNNHMKKKSMHMGLDTMTHRLQPDLFSSLHQLIALVNVTKSMGVLPLKEHALRLQEAAFLAKYHYIESLLQSAAAMASSSSGSLNSDTTKENLEVNPSQSKNATKFSHGVASCQPINDQILLNPAQDMQFPTNEFDDDSNFTMLNEEDYTTKSPLAPYQPSLLEENPVRNIDDAFISSSYDGDLQPFWSDLFLED</sequence>
<evidence type="ECO:0000313" key="11">
    <source>
        <dbReference type="Proteomes" id="UP000283530"/>
    </source>
</evidence>
<name>A0A3S3ND86_9MAGN</name>
<evidence type="ECO:0000256" key="6">
    <source>
        <dbReference type="ARBA" id="ARBA00023242"/>
    </source>
</evidence>
<dbReference type="InterPro" id="IPR015495">
    <property type="entry name" value="Myb_TF_plants"/>
</dbReference>
<protein>
    <submittedName>
        <fullName evidence="10">Transcription factor MYB39-like protein isoform X2</fullName>
    </submittedName>
</protein>
<dbReference type="Pfam" id="PF00249">
    <property type="entry name" value="Myb_DNA-binding"/>
    <property type="match status" value="2"/>
</dbReference>
<keyword evidence="11" id="KW-1185">Reference proteome</keyword>
<reference evidence="10 11" key="1">
    <citation type="journal article" date="2019" name="Nat. Plants">
        <title>Stout camphor tree genome fills gaps in understanding of flowering plant genome evolution.</title>
        <authorList>
            <person name="Chaw S.M."/>
            <person name="Liu Y.C."/>
            <person name="Wu Y.W."/>
            <person name="Wang H.Y."/>
            <person name="Lin C.I."/>
            <person name="Wu C.S."/>
            <person name="Ke H.M."/>
            <person name="Chang L.Y."/>
            <person name="Hsu C.Y."/>
            <person name="Yang H.T."/>
            <person name="Sudianto E."/>
            <person name="Hsu M.H."/>
            <person name="Wu K.P."/>
            <person name="Wang L.N."/>
            <person name="Leebens-Mack J.H."/>
            <person name="Tsai I.J."/>
        </authorList>
    </citation>
    <scope>NUCLEOTIDE SEQUENCE [LARGE SCALE GENOMIC DNA]</scope>
    <source>
        <strain evidence="11">cv. Chaw 1501</strain>
        <tissue evidence="10">Young leaves</tissue>
    </source>
</reference>
<organism evidence="10 11">
    <name type="scientific">Cinnamomum micranthum f. kanehirae</name>
    <dbReference type="NCBI Taxonomy" id="337451"/>
    <lineage>
        <taxon>Eukaryota</taxon>
        <taxon>Viridiplantae</taxon>
        <taxon>Streptophyta</taxon>
        <taxon>Embryophyta</taxon>
        <taxon>Tracheophyta</taxon>
        <taxon>Spermatophyta</taxon>
        <taxon>Magnoliopsida</taxon>
        <taxon>Magnoliidae</taxon>
        <taxon>Laurales</taxon>
        <taxon>Lauraceae</taxon>
        <taxon>Cinnamomum</taxon>
    </lineage>
</organism>
<feature type="region of interest" description="Disordered" evidence="7">
    <location>
        <begin position="187"/>
        <end position="210"/>
    </location>
</feature>
<feature type="domain" description="HTH myb-type" evidence="9">
    <location>
        <begin position="12"/>
        <end position="61"/>
    </location>
</feature>
<comment type="caution">
    <text evidence="10">The sequence shown here is derived from an EMBL/GenBank/DDBJ whole genome shotgun (WGS) entry which is preliminary data.</text>
</comment>
<evidence type="ECO:0000256" key="4">
    <source>
        <dbReference type="ARBA" id="ARBA00023125"/>
    </source>
</evidence>
<evidence type="ECO:0000313" key="10">
    <source>
        <dbReference type="EMBL" id="RWR89926.1"/>
    </source>
</evidence>
<comment type="subcellular location">
    <subcellularLocation>
        <location evidence="1">Nucleus</location>
    </subcellularLocation>
</comment>
<dbReference type="OrthoDB" id="2143914at2759"/>
<keyword evidence="4" id="KW-0238">DNA-binding</keyword>
<dbReference type="PANTHER" id="PTHR47994:SF5">
    <property type="entry name" value="F14D16.11-RELATED"/>
    <property type="match status" value="1"/>
</dbReference>
<evidence type="ECO:0000256" key="3">
    <source>
        <dbReference type="ARBA" id="ARBA00023015"/>
    </source>
</evidence>
<dbReference type="PANTHER" id="PTHR47994">
    <property type="entry name" value="F14D16.11-RELATED"/>
    <property type="match status" value="1"/>
</dbReference>
<dbReference type="CDD" id="cd00167">
    <property type="entry name" value="SANT"/>
    <property type="match status" value="2"/>
</dbReference>
<dbReference type="Proteomes" id="UP000283530">
    <property type="component" value="Unassembled WGS sequence"/>
</dbReference>
<dbReference type="SUPFAM" id="SSF46689">
    <property type="entry name" value="Homeodomain-like"/>
    <property type="match status" value="1"/>
</dbReference>
<dbReference type="PROSITE" id="PS51294">
    <property type="entry name" value="HTH_MYB"/>
    <property type="match status" value="2"/>
</dbReference>
<evidence type="ECO:0000256" key="1">
    <source>
        <dbReference type="ARBA" id="ARBA00004123"/>
    </source>
</evidence>
<keyword evidence="3" id="KW-0805">Transcription regulation</keyword>
<dbReference type="SMART" id="SM00717">
    <property type="entry name" value="SANT"/>
    <property type="match status" value="2"/>
</dbReference>
<dbReference type="AlphaFoldDB" id="A0A3S3ND86"/>
<gene>
    <name evidence="10" type="ORF">CKAN_01899900</name>
</gene>
<evidence type="ECO:0000259" key="8">
    <source>
        <dbReference type="PROSITE" id="PS50090"/>
    </source>
</evidence>
<dbReference type="InterPro" id="IPR017930">
    <property type="entry name" value="Myb_dom"/>
</dbReference>
<feature type="domain" description="Myb-like" evidence="8">
    <location>
        <begin position="9"/>
        <end position="61"/>
    </location>
</feature>